<keyword evidence="1" id="KW-0812">Transmembrane</keyword>
<dbReference type="Pfam" id="PF20327">
    <property type="entry name" value="DUF6622"/>
    <property type="match status" value="1"/>
</dbReference>
<keyword evidence="3" id="KW-1185">Reference proteome</keyword>
<dbReference type="GeneID" id="91973286"/>
<accession>A0ABX6DPJ4</accession>
<reference evidence="2 3" key="1">
    <citation type="submission" date="2019-10" db="EMBL/GenBank/DDBJ databases">
        <title>Complete genome sequencing of drug resistant plasmids in Kluyvera intermedia.</title>
        <authorList>
            <person name="Ke C."/>
            <person name="Jian S."/>
        </authorList>
    </citation>
    <scope>NUCLEOTIDE SEQUENCE [LARGE SCALE GENOMIC DNA]</scope>
    <source>
        <strain evidence="2 3">N2-1</strain>
    </source>
</reference>
<gene>
    <name evidence="2" type="ORF">GHC21_12795</name>
</gene>
<feature type="transmembrane region" description="Helical" evidence="1">
    <location>
        <begin position="104"/>
        <end position="127"/>
    </location>
</feature>
<dbReference type="RefSeq" id="WP_153743135.1">
    <property type="nucleotide sequence ID" value="NZ_CP045843.1"/>
</dbReference>
<keyword evidence="1" id="KW-1133">Transmembrane helix</keyword>
<dbReference type="InterPro" id="IPR046730">
    <property type="entry name" value="DUF6622"/>
</dbReference>
<feature type="transmembrane region" description="Helical" evidence="1">
    <location>
        <begin position="62"/>
        <end position="83"/>
    </location>
</feature>
<proteinExistence type="predicted"/>
<protein>
    <recommendedName>
        <fullName evidence="4">DUF1453 domain-containing protein</fullName>
    </recommendedName>
</protein>
<name>A0ABX6DPJ4_KLUIN</name>
<evidence type="ECO:0000313" key="2">
    <source>
        <dbReference type="EMBL" id="QGH30496.1"/>
    </source>
</evidence>
<sequence length="167" mass="18612">MDVELFLRGTPVWVWILLAFLIRRGFAALYDREMKIGRLFFLPILFLVWGAYGVIVETELTGISLTMMAIGLLTGTALGFTLWRSLPPLKNSDNPGMIIRAGTPLTLALIVIAFCAKFILTSTLYLHPALSSSAGFTMLFGYVTGLIDGVFWGGTLRLFIPWYRNNN</sequence>
<dbReference type="Proteomes" id="UP000344450">
    <property type="component" value="Chromosome"/>
</dbReference>
<evidence type="ECO:0000256" key="1">
    <source>
        <dbReference type="SAM" id="Phobius"/>
    </source>
</evidence>
<feature type="transmembrane region" description="Helical" evidence="1">
    <location>
        <begin position="139"/>
        <end position="160"/>
    </location>
</feature>
<evidence type="ECO:0008006" key="4">
    <source>
        <dbReference type="Google" id="ProtNLM"/>
    </source>
</evidence>
<keyword evidence="1" id="KW-0472">Membrane</keyword>
<feature type="transmembrane region" description="Helical" evidence="1">
    <location>
        <begin position="39"/>
        <end position="56"/>
    </location>
</feature>
<evidence type="ECO:0000313" key="3">
    <source>
        <dbReference type="Proteomes" id="UP000344450"/>
    </source>
</evidence>
<feature type="transmembrane region" description="Helical" evidence="1">
    <location>
        <begin position="12"/>
        <end position="30"/>
    </location>
</feature>
<organism evidence="2 3">
    <name type="scientific">Kluyvera intermedia</name>
    <name type="common">Enterobacter intermedius</name>
    <dbReference type="NCBI Taxonomy" id="61648"/>
    <lineage>
        <taxon>Bacteria</taxon>
        <taxon>Pseudomonadati</taxon>
        <taxon>Pseudomonadota</taxon>
        <taxon>Gammaproteobacteria</taxon>
        <taxon>Enterobacterales</taxon>
        <taxon>Enterobacteriaceae</taxon>
        <taxon>Kluyvera</taxon>
    </lineage>
</organism>
<dbReference type="EMBL" id="CP045845">
    <property type="protein sequence ID" value="QGH30496.1"/>
    <property type="molecule type" value="Genomic_DNA"/>
</dbReference>